<dbReference type="InterPro" id="IPR003346">
    <property type="entry name" value="Transposase_20"/>
</dbReference>
<name>A0A4R3Q0S9_RHISU</name>
<organism evidence="4 5">
    <name type="scientific">Rhizobium sullae</name>
    <name type="common">Rhizobium hedysari</name>
    <dbReference type="NCBI Taxonomy" id="50338"/>
    <lineage>
        <taxon>Bacteria</taxon>
        <taxon>Pseudomonadati</taxon>
        <taxon>Pseudomonadota</taxon>
        <taxon>Alphaproteobacteria</taxon>
        <taxon>Hyphomicrobiales</taxon>
        <taxon>Rhizobiaceae</taxon>
        <taxon>Rhizobium/Agrobacterium group</taxon>
        <taxon>Rhizobium</taxon>
    </lineage>
</organism>
<comment type="caution">
    <text evidence="4">The sequence shown here is derived from an EMBL/GenBank/DDBJ whole genome shotgun (WGS) entry which is preliminary data.</text>
</comment>
<feature type="domain" description="Transposase IS116/IS110/IS902 C-terminal" evidence="3">
    <location>
        <begin position="250"/>
        <end position="333"/>
    </location>
</feature>
<feature type="domain" description="Transposase IS110-like N-terminal" evidence="2">
    <location>
        <begin position="39"/>
        <end position="183"/>
    </location>
</feature>
<keyword evidence="1" id="KW-0175">Coiled coil</keyword>
<feature type="domain" description="Transposase IS116/IS110/IS902 C-terminal" evidence="3">
    <location>
        <begin position="513"/>
        <end position="591"/>
    </location>
</feature>
<dbReference type="PANTHER" id="PTHR33055">
    <property type="entry name" value="TRANSPOSASE FOR INSERTION SEQUENCE ELEMENT IS1111A"/>
    <property type="match status" value="1"/>
</dbReference>
<dbReference type="InterPro" id="IPR002525">
    <property type="entry name" value="Transp_IS110-like_N"/>
</dbReference>
<dbReference type="InterPro" id="IPR047650">
    <property type="entry name" value="Transpos_IS110"/>
</dbReference>
<dbReference type="AlphaFoldDB" id="A0A4R3Q0S9"/>
<accession>A0A4R3Q0S9</accession>
<dbReference type="RefSeq" id="WP_342636029.1">
    <property type="nucleotide sequence ID" value="NZ_SMBH01000009.1"/>
</dbReference>
<dbReference type="NCBIfam" id="NF033542">
    <property type="entry name" value="transpos_IS110"/>
    <property type="match status" value="2"/>
</dbReference>
<dbReference type="GO" id="GO:0003677">
    <property type="term" value="F:DNA binding"/>
    <property type="evidence" value="ECO:0007669"/>
    <property type="project" value="InterPro"/>
</dbReference>
<proteinExistence type="predicted"/>
<dbReference type="PANTHER" id="PTHR33055:SF3">
    <property type="entry name" value="PUTATIVE TRANSPOSASE FOR IS117-RELATED"/>
    <property type="match status" value="1"/>
</dbReference>
<dbReference type="Proteomes" id="UP000294576">
    <property type="component" value="Unassembled WGS sequence"/>
</dbReference>
<dbReference type="EMBL" id="SMBH01000009">
    <property type="protein sequence ID" value="TCU14501.1"/>
    <property type="molecule type" value="Genomic_DNA"/>
</dbReference>
<dbReference type="GO" id="GO:0006313">
    <property type="term" value="P:DNA transposition"/>
    <property type="evidence" value="ECO:0007669"/>
    <property type="project" value="InterPro"/>
</dbReference>
<protein>
    <submittedName>
        <fullName evidence="4">Transposase</fullName>
    </submittedName>
</protein>
<feature type="coiled-coil region" evidence="1">
    <location>
        <begin position="481"/>
        <end position="508"/>
    </location>
</feature>
<evidence type="ECO:0000313" key="5">
    <source>
        <dbReference type="Proteomes" id="UP000294576"/>
    </source>
</evidence>
<sequence length="642" mass="71385">MQVMIEGQSHFQPFGLSYWGFEHLNKGVGSMTAPYDYHIGVDYHKSYSHLVVQDSSGKALRSGRVKNDRQSLGGFLERYRDNSHAVVEATRNWMVIYDWLDDICDDVVLAHPLKVKAIADAKIKTDKIDATVLAHLLRADLVPEAWAPNDKARKLRVALRERMFYVRLRTMTKNRIVTVFDRYPEQTAQLKTLGDLFGKAGRVQLAQVKVSEIDRIQIDRGLEFIDDINARIKQSEATIRTMTKANGNVKLLKTIPGIGEFFARLIDAEIDDIARFRNPKKLAAYAGLVPSTYSSGGKTFHGKIIKQGNKWLRWAFVEAVTPAITSDAQLRAQLRRDKLLAFFAGQPACIVAMEACSSAHYWAREIGKFGHTVRLIAPAYVKPFVKRQKNDAADAEAICEAAQRPTMRFVSVKSEEEQASAAVFRARDLLVRQRTQTINALRGHLAEYGLIVAQGPTHVTRLVLHVEDSRSKLPEATRMALAILVDTLKSLDQRIQKLDVEIARRAREDEDARRLATIPGVGPITATALIALAPGAAGFKRGRDFAAWLGLTPLQRSTGGKQKLGETSKMGERTLRRLLIIGASAVVLQARRRGTPEGSWLGRMLARKPPMLVTVALANKMARIVWALMAKGGVYKAPAVAA</sequence>
<dbReference type="Pfam" id="PF02371">
    <property type="entry name" value="Transposase_20"/>
    <property type="match status" value="2"/>
</dbReference>
<evidence type="ECO:0000259" key="2">
    <source>
        <dbReference type="Pfam" id="PF01548"/>
    </source>
</evidence>
<evidence type="ECO:0000313" key="4">
    <source>
        <dbReference type="EMBL" id="TCU14501.1"/>
    </source>
</evidence>
<reference evidence="4 5" key="1">
    <citation type="submission" date="2019-03" db="EMBL/GenBank/DDBJ databases">
        <title>Genomic Encyclopedia of Type Strains, Phase IV (KMG-V): Genome sequencing to study the core and pangenomes of soil and plant-associated prokaryotes.</title>
        <authorList>
            <person name="Whitman W."/>
        </authorList>
    </citation>
    <scope>NUCLEOTIDE SEQUENCE [LARGE SCALE GENOMIC DNA]</scope>
    <source>
        <strain evidence="4 5">Hc14</strain>
    </source>
</reference>
<gene>
    <name evidence="4" type="ORF">EV132_109224</name>
</gene>
<feature type="domain" description="Transposase IS110-like N-terminal" evidence="2">
    <location>
        <begin position="339"/>
        <end position="448"/>
    </location>
</feature>
<evidence type="ECO:0000256" key="1">
    <source>
        <dbReference type="SAM" id="Coils"/>
    </source>
</evidence>
<evidence type="ECO:0000259" key="3">
    <source>
        <dbReference type="Pfam" id="PF02371"/>
    </source>
</evidence>
<dbReference type="Pfam" id="PF01548">
    <property type="entry name" value="DEDD_Tnp_IS110"/>
    <property type="match status" value="2"/>
</dbReference>
<dbReference type="GO" id="GO:0004803">
    <property type="term" value="F:transposase activity"/>
    <property type="evidence" value="ECO:0007669"/>
    <property type="project" value="InterPro"/>
</dbReference>